<dbReference type="PROSITE" id="PS51273">
    <property type="entry name" value="GATASE_TYPE_1"/>
    <property type="match status" value="1"/>
</dbReference>
<organism evidence="1">
    <name type="scientific">Leptospirillum ferriphilum</name>
    <dbReference type="NCBI Taxonomy" id="178606"/>
    <lineage>
        <taxon>Bacteria</taxon>
        <taxon>Pseudomonadati</taxon>
        <taxon>Nitrospirota</taxon>
        <taxon>Nitrospiria</taxon>
        <taxon>Nitrospirales</taxon>
        <taxon>Nitrospiraceae</taxon>
        <taxon>Leptospirillum</taxon>
    </lineage>
</organism>
<dbReference type="Gene3D" id="3.40.50.880">
    <property type="match status" value="1"/>
</dbReference>
<dbReference type="InterPro" id="IPR044668">
    <property type="entry name" value="PuuD-like"/>
</dbReference>
<dbReference type="PANTHER" id="PTHR43235:SF1">
    <property type="entry name" value="GLUTAMINE AMIDOTRANSFERASE PB2B2.05-RELATED"/>
    <property type="match status" value="1"/>
</dbReference>
<dbReference type="AlphaFoldDB" id="A0A7C3QW13"/>
<evidence type="ECO:0000313" key="1">
    <source>
        <dbReference type="EMBL" id="HFT93028.1"/>
    </source>
</evidence>
<accession>A0A7C3QW13</accession>
<dbReference type="GO" id="GO:0016811">
    <property type="term" value="F:hydrolase activity, acting on carbon-nitrogen (but not peptide) bonds, in linear amides"/>
    <property type="evidence" value="ECO:0007669"/>
    <property type="project" value="InterPro"/>
</dbReference>
<dbReference type="Pfam" id="PF07722">
    <property type="entry name" value="Peptidase_C26"/>
    <property type="match status" value="1"/>
</dbReference>
<dbReference type="GO" id="GO:0005829">
    <property type="term" value="C:cytosol"/>
    <property type="evidence" value="ECO:0007669"/>
    <property type="project" value="TreeGrafter"/>
</dbReference>
<proteinExistence type="predicted"/>
<dbReference type="CDD" id="cd01745">
    <property type="entry name" value="GATase1_2"/>
    <property type="match status" value="1"/>
</dbReference>
<dbReference type="PANTHER" id="PTHR43235">
    <property type="entry name" value="GLUTAMINE AMIDOTRANSFERASE PB2B2.05-RELATED"/>
    <property type="match status" value="1"/>
</dbReference>
<protein>
    <submittedName>
        <fullName evidence="1">Uncharacterized protein</fullName>
    </submittedName>
</protein>
<reference evidence="1" key="1">
    <citation type="journal article" date="2020" name="mSystems">
        <title>Genome- and Community-Level Interaction Insights into Carbon Utilization and Element Cycling Functions of Hydrothermarchaeota in Hydrothermal Sediment.</title>
        <authorList>
            <person name="Zhou Z."/>
            <person name="Liu Y."/>
            <person name="Xu W."/>
            <person name="Pan J."/>
            <person name="Luo Z.H."/>
            <person name="Li M."/>
        </authorList>
    </citation>
    <scope>NUCLEOTIDE SEQUENCE [LARGE SCALE GENOMIC DNA]</scope>
    <source>
        <strain evidence="1">SpSt-902</strain>
    </source>
</reference>
<name>A0A7C3QW13_9BACT</name>
<comment type="caution">
    <text evidence="1">The sequence shown here is derived from an EMBL/GenBank/DDBJ whole genome shotgun (WGS) entry which is preliminary data.</text>
</comment>
<sequence length="239" mass="26892">MKNGEKPLLIGITSDFEPEETGRHARFFLKEPYVRYISSAGAIPLIIPSTVSIPVEAWGFLDGLLLSGSGLDISPNHYGQDRTFWENTLMPEDRVRTEIGLLELFEKNRKPVFGICGGFQMINVYRGGTLIEDVPSSGRSSIEHREGTHPIVLKGGVDWIPAEVPPVNSFHHQGIDRVGDRLIPFARTPDHMVEGLIDPELPFFMGVQWHPERQKDHPLSRILLSRFLETASRMADREA</sequence>
<dbReference type="EMBL" id="DTMM01000077">
    <property type="protein sequence ID" value="HFT93028.1"/>
    <property type="molecule type" value="Genomic_DNA"/>
</dbReference>
<dbReference type="SUPFAM" id="SSF52317">
    <property type="entry name" value="Class I glutamine amidotransferase-like"/>
    <property type="match status" value="1"/>
</dbReference>
<gene>
    <name evidence="1" type="ORF">ENX03_03610</name>
</gene>
<dbReference type="InterPro" id="IPR029062">
    <property type="entry name" value="Class_I_gatase-like"/>
</dbReference>
<dbReference type="InterPro" id="IPR011697">
    <property type="entry name" value="Peptidase_C26"/>
</dbReference>